<feature type="transmembrane region" description="Helical" evidence="6">
    <location>
        <begin position="158"/>
        <end position="174"/>
    </location>
</feature>
<dbReference type="NCBIfam" id="TIGR00785">
    <property type="entry name" value="dass"/>
    <property type="match status" value="1"/>
</dbReference>
<feature type="transmembrane region" description="Helical" evidence="6">
    <location>
        <begin position="372"/>
        <end position="393"/>
    </location>
</feature>
<evidence type="ECO:0000256" key="5">
    <source>
        <dbReference type="ARBA" id="ARBA00023136"/>
    </source>
</evidence>
<dbReference type="PANTHER" id="PTHR42826">
    <property type="entry name" value="DICARBOXYLATE TRANSPORTER 2.1, CHLOROPLASTIC"/>
    <property type="match status" value="1"/>
</dbReference>
<dbReference type="GO" id="GO:0016020">
    <property type="term" value="C:membrane"/>
    <property type="evidence" value="ECO:0007669"/>
    <property type="project" value="UniProtKB-SubCell"/>
</dbReference>
<evidence type="ECO:0000313" key="7">
    <source>
        <dbReference type="EMBL" id="PWC10833.1"/>
    </source>
</evidence>
<feature type="transmembrane region" description="Helical" evidence="6">
    <location>
        <begin position="456"/>
        <end position="479"/>
    </location>
</feature>
<gene>
    <name evidence="7" type="ORF">B4923_15060</name>
</gene>
<dbReference type="InterPro" id="IPR001898">
    <property type="entry name" value="SLC13A/DASS"/>
</dbReference>
<dbReference type="AlphaFoldDB" id="A0A2U1TN47"/>
<dbReference type="Pfam" id="PF00939">
    <property type="entry name" value="Na_sulph_symp"/>
    <property type="match status" value="1"/>
</dbReference>
<keyword evidence="3 6" id="KW-0812">Transmembrane</keyword>
<dbReference type="PIRSF" id="PIRSF002457">
    <property type="entry name" value="DASS"/>
    <property type="match status" value="1"/>
</dbReference>
<feature type="transmembrane region" description="Helical" evidence="6">
    <location>
        <begin position="405"/>
        <end position="431"/>
    </location>
</feature>
<evidence type="ECO:0000256" key="2">
    <source>
        <dbReference type="ARBA" id="ARBA00007349"/>
    </source>
</evidence>
<evidence type="ECO:0000256" key="1">
    <source>
        <dbReference type="ARBA" id="ARBA00004141"/>
    </source>
</evidence>
<organism evidence="7 8">
    <name type="scientific">Brenneria roseae subsp. americana</name>
    <dbReference type="NCBI Taxonomy" id="1508507"/>
    <lineage>
        <taxon>Bacteria</taxon>
        <taxon>Pseudomonadati</taxon>
        <taxon>Pseudomonadota</taxon>
        <taxon>Gammaproteobacteria</taxon>
        <taxon>Enterobacterales</taxon>
        <taxon>Pectobacteriaceae</taxon>
        <taxon>Brenneria</taxon>
    </lineage>
</organism>
<dbReference type="Proteomes" id="UP000245138">
    <property type="component" value="Unassembled WGS sequence"/>
</dbReference>
<dbReference type="OrthoDB" id="3170849at2"/>
<feature type="transmembrane region" description="Helical" evidence="6">
    <location>
        <begin position="231"/>
        <end position="254"/>
    </location>
</feature>
<name>A0A2U1TN47_9GAMM</name>
<dbReference type="InterPro" id="IPR030676">
    <property type="entry name" value="CitT-rel"/>
</dbReference>
<comment type="caution">
    <text evidence="7">The sequence shown here is derived from an EMBL/GenBank/DDBJ whole genome shotgun (WGS) entry which is preliminary data.</text>
</comment>
<feature type="transmembrane region" description="Helical" evidence="6">
    <location>
        <begin position="305"/>
        <end position="323"/>
    </location>
</feature>
<feature type="transmembrane region" description="Helical" evidence="6">
    <location>
        <begin position="135"/>
        <end position="152"/>
    </location>
</feature>
<protein>
    <submittedName>
        <fullName evidence="7">Anion permease</fullName>
    </submittedName>
</protein>
<comment type="subcellular location">
    <subcellularLocation>
        <location evidence="1">Membrane</location>
        <topology evidence="1">Multi-pass membrane protein</topology>
    </subcellularLocation>
</comment>
<keyword evidence="8" id="KW-1185">Reference proteome</keyword>
<accession>A0A2U1TN47</accession>
<evidence type="ECO:0000256" key="6">
    <source>
        <dbReference type="SAM" id="Phobius"/>
    </source>
</evidence>
<proteinExistence type="inferred from homology"/>
<comment type="similarity">
    <text evidence="2">Belongs to the SLC13A/DASS transporter (TC 2.A.47) family. DIT1 subfamily.</text>
</comment>
<evidence type="ECO:0000256" key="3">
    <source>
        <dbReference type="ARBA" id="ARBA00022692"/>
    </source>
</evidence>
<reference evidence="7 8" key="1">
    <citation type="submission" date="2018-04" db="EMBL/GenBank/DDBJ databases">
        <title>Brenneria corticis sp.nov.</title>
        <authorList>
            <person name="Li Y."/>
        </authorList>
    </citation>
    <scope>NUCLEOTIDE SEQUENCE [LARGE SCALE GENOMIC DNA]</scope>
    <source>
        <strain evidence="7 8">LMG 27715</strain>
    </source>
</reference>
<dbReference type="EMBL" id="QDKJ01000012">
    <property type="protein sequence ID" value="PWC10833.1"/>
    <property type="molecule type" value="Genomic_DNA"/>
</dbReference>
<keyword evidence="5 6" id="KW-0472">Membrane</keyword>
<feature type="transmembrane region" description="Helical" evidence="6">
    <location>
        <begin position="283"/>
        <end position="299"/>
    </location>
</feature>
<feature type="transmembrane region" description="Helical" evidence="6">
    <location>
        <begin position="51"/>
        <end position="78"/>
    </location>
</feature>
<evidence type="ECO:0000256" key="4">
    <source>
        <dbReference type="ARBA" id="ARBA00022989"/>
    </source>
</evidence>
<sequence>MVNIQGIPPAGKTPSKHFLATYWPHLAWVGTFLVIWLIPSPAGLDPKAWQLFAIFVATIVGFMTKPYPMAVIALTAIAVTGLTQTLTPAQTLSGFSDTTIWLICSAFFISRAFLKTGLGNRIAYLFMSMVGKTPLGLAYATTLTNIVLAPVIPSNTARLGGILFPLQLAISLAYDSDPAKGTGRRIGSFLMSNAFQGNLVISAMFLTAMASNPLMVGFARDVGVEITWGTWALAGAVPGLLCLTILPLILMVVWPPEIKKSPEAAALAKEKLTAMGKITRSEYIMLGVFVGLIGLWTIGDMMFKVNATIAALIGLAILLLTRVLSWSDLAAEKGAWNTLIWFSALVMMANFLNKLGLIPWMSEQLAGYVSGFDWYAAFILLCVIYVLAHYFFASATAHVASMYPAFLGVILAVGTPPVLGVLGLCFASNLMGGITHYGLGSGPIFYDSGYIPLRPFWLLGLLFCVVFLTIYLGIGPIWWRMVGLI</sequence>
<feature type="transmembrane region" description="Helical" evidence="6">
    <location>
        <begin position="20"/>
        <end position="39"/>
    </location>
</feature>
<feature type="transmembrane region" description="Helical" evidence="6">
    <location>
        <begin position="335"/>
        <end position="352"/>
    </location>
</feature>
<feature type="transmembrane region" description="Helical" evidence="6">
    <location>
        <begin position="186"/>
        <end position="211"/>
    </location>
</feature>
<dbReference type="GO" id="GO:0022857">
    <property type="term" value="F:transmembrane transporter activity"/>
    <property type="evidence" value="ECO:0007669"/>
    <property type="project" value="InterPro"/>
</dbReference>
<keyword evidence="4 6" id="KW-1133">Transmembrane helix</keyword>
<dbReference type="RefSeq" id="WP_109055188.1">
    <property type="nucleotide sequence ID" value="NZ_QDKJ01000012.1"/>
</dbReference>
<feature type="transmembrane region" description="Helical" evidence="6">
    <location>
        <begin position="98"/>
        <end position="114"/>
    </location>
</feature>
<evidence type="ECO:0000313" key="8">
    <source>
        <dbReference type="Proteomes" id="UP000245138"/>
    </source>
</evidence>